<feature type="compositionally biased region" description="Basic and acidic residues" evidence="6">
    <location>
        <begin position="714"/>
        <end position="724"/>
    </location>
</feature>
<organism evidence="7 8">
    <name type="scientific">Cherax quadricarinatus</name>
    <name type="common">Australian red claw crayfish</name>
    <dbReference type="NCBI Taxonomy" id="27406"/>
    <lineage>
        <taxon>Eukaryota</taxon>
        <taxon>Metazoa</taxon>
        <taxon>Ecdysozoa</taxon>
        <taxon>Arthropoda</taxon>
        <taxon>Crustacea</taxon>
        <taxon>Multicrustacea</taxon>
        <taxon>Malacostraca</taxon>
        <taxon>Eumalacostraca</taxon>
        <taxon>Eucarida</taxon>
        <taxon>Decapoda</taxon>
        <taxon>Pleocyemata</taxon>
        <taxon>Astacidea</taxon>
        <taxon>Parastacoidea</taxon>
        <taxon>Parastacidae</taxon>
        <taxon>Cherax</taxon>
    </lineage>
</organism>
<comment type="subcellular location">
    <subcellularLocation>
        <location evidence="1">Cytoplasm</location>
        <location evidence="1">Cytoskeleton</location>
    </subcellularLocation>
</comment>
<evidence type="ECO:0000256" key="6">
    <source>
        <dbReference type="SAM" id="MobiDB-lite"/>
    </source>
</evidence>
<protein>
    <recommendedName>
        <fullName evidence="9">Ensconsin</fullName>
    </recommendedName>
</protein>
<feature type="compositionally biased region" description="Basic and acidic residues" evidence="6">
    <location>
        <begin position="734"/>
        <end position="746"/>
    </location>
</feature>
<dbReference type="AlphaFoldDB" id="A0AAW0VUD8"/>
<feature type="compositionally biased region" description="Low complexity" evidence="6">
    <location>
        <begin position="9"/>
        <end position="38"/>
    </location>
</feature>
<evidence type="ECO:0000256" key="5">
    <source>
        <dbReference type="ARBA" id="ARBA00023212"/>
    </source>
</evidence>
<feature type="compositionally biased region" description="Basic and acidic residues" evidence="6">
    <location>
        <begin position="119"/>
        <end position="131"/>
    </location>
</feature>
<feature type="region of interest" description="Disordered" evidence="6">
    <location>
        <begin position="1"/>
        <end position="85"/>
    </location>
</feature>
<feature type="region of interest" description="Disordered" evidence="6">
    <location>
        <begin position="425"/>
        <end position="652"/>
    </location>
</feature>
<sequence>GGGGDGRESSGAGSGAPSSNGQQQQQQQQQLHDAQGASSKRSPAQKDTYGFAQDNSPASTRQRAPLPGPNDLIFGEDDKSSGLSYKDREERLRQLRERQQLEKQQKLEELKEQAAAAQRFREQQENERRRRLEEMRLRDADRRSQVEERKRIIQQAEQDRREAVIRKNAEREHRLESKRRNERSNIVFAFGSSTPRMLDPKDNSTNASYWSSRRATSTTNVHLVDTSITRRASECGDIELSRKRATSAQSLDRKPEDLRMSSSMYEVFHWDESGSSHQNHAPTTQGTRLTKSRDSSLERKTPPSALSWVRSSTPQPTKSSSFALSSKDTPDPPPPSSTSSSSSDKTPTNASQSRFCVWEFGDNFAALGPANQSSGGSGNPVSASPASTPTSSTCYSRRTASVFTGAGCTIGGEDLMTRSMTAAIPTSAARRRTDLIPAMPSLRDSSTPSRSSPRHRSPGMRSGTVTPNSPSRPTSALSQGSNNSSQVSLRSRTSPRKPRPLSIAGSSLSSADKPRDASTPSRESRPMERKLSVGASLPSAKPTRAKSVGSDRSAPATPARTPAKTTPKKTPSQVKAESAAKKAVEKSKTTPKSKPTPKTTPVHSPLVESKPSPGVKDDKKEKDDKAPETKLDVTETKAEIDETATEKSGDKVTAVLEPEAAVTLVQEQPDKDAAVQIEHHEEDLKAQDKPTEVPVSETKQLIDESVKPVEATVEKLEPQPEPVKHTPQVPAEEQIIKDKTPERDLPEEVTSTSVPEDILEKLVEDTTADQEKTLAQKAAEKPVTGYATEEEYKAALAEKRRLAREAKEREQELERQRQLEEEERERKEEEEFLRLIEEQKKAEEERLKKAIEEADRNREEEARRREEEEKQREEAERIEHQKRLETEERLRREEEERQARKSRVAAIMARTRGKGGSNTPTKAEAKTPSDEAKNFGDGEMSVSMTDSMISLVTASESQAESRPVTSAASEFSTQPPSDVSSQPPSDVSSQPPSDVSSQPPSDVSSQPPSDVSSQPPSDVSSQPPSDVSSQLSSDVSSQRSSDVISQPSSDTYTAPTNDISIKSVQELESTSQNQTFETVEVESKYCVDQQVLRSNVVLSSNTEHCQVDDLISGMASVRVEEPHINGDTPVPMDTTPTQSVDLLGSLSDVHSVNHNGVDNTPPHTTQGDNLLGSLDPLNSSLTSTTSITSAASNFEQIIDLGQTKLSNEDAVNSNPPSPFIAFEQNLNKKQNQENTSTVPDLLL</sequence>
<feature type="non-terminal residue" evidence="7">
    <location>
        <position position="1"/>
    </location>
</feature>
<dbReference type="PANTHER" id="PTHR15073:SF1">
    <property type="entry name" value="RETICULOCYTE-BINDING PROTEIN HOMOLOG 2A"/>
    <property type="match status" value="1"/>
</dbReference>
<feature type="compositionally biased region" description="Low complexity" evidence="6">
    <location>
        <begin position="337"/>
        <end position="348"/>
    </location>
</feature>
<feature type="compositionally biased region" description="Basic and acidic residues" evidence="6">
    <location>
        <begin position="671"/>
        <end position="691"/>
    </location>
</feature>
<feature type="compositionally biased region" description="Basic and acidic residues" evidence="6">
    <location>
        <begin position="843"/>
        <end position="899"/>
    </location>
</feature>
<reference evidence="7 8" key="1">
    <citation type="journal article" date="2024" name="BMC Genomics">
        <title>Genome assembly of redclaw crayfish (Cherax quadricarinatus) provides insights into its immune adaptation and hypoxia tolerance.</title>
        <authorList>
            <person name="Liu Z."/>
            <person name="Zheng J."/>
            <person name="Li H."/>
            <person name="Fang K."/>
            <person name="Wang S."/>
            <person name="He J."/>
            <person name="Zhou D."/>
            <person name="Weng S."/>
            <person name="Chi M."/>
            <person name="Gu Z."/>
            <person name="He J."/>
            <person name="Li F."/>
            <person name="Wang M."/>
        </authorList>
    </citation>
    <scope>NUCLEOTIDE SEQUENCE [LARGE SCALE GENOMIC DNA]</scope>
    <source>
        <strain evidence="7">ZL_2023a</strain>
    </source>
</reference>
<dbReference type="InterPro" id="IPR008604">
    <property type="entry name" value="MAP7_fam"/>
</dbReference>
<feature type="compositionally biased region" description="Basic and acidic residues" evidence="6">
    <location>
        <begin position="512"/>
        <end position="531"/>
    </location>
</feature>
<accession>A0AAW0VUD8</accession>
<feature type="region of interest" description="Disordered" evidence="6">
    <location>
        <begin position="843"/>
        <end position="1056"/>
    </location>
</feature>
<feature type="compositionally biased region" description="Polar residues" evidence="6">
    <location>
        <begin position="275"/>
        <end position="289"/>
    </location>
</feature>
<keyword evidence="8" id="KW-1185">Reference proteome</keyword>
<dbReference type="EMBL" id="JARKIK010000368">
    <property type="protein sequence ID" value="KAK8720499.1"/>
    <property type="molecule type" value="Genomic_DNA"/>
</dbReference>
<evidence type="ECO:0000256" key="1">
    <source>
        <dbReference type="ARBA" id="ARBA00004245"/>
    </source>
</evidence>
<feature type="compositionally biased region" description="Basic and acidic residues" evidence="6">
    <location>
        <begin position="76"/>
        <end position="85"/>
    </location>
</feature>
<keyword evidence="5" id="KW-0206">Cytoskeleton</keyword>
<feature type="compositionally biased region" description="Low complexity" evidence="6">
    <location>
        <begin position="382"/>
        <end position="393"/>
    </location>
</feature>
<evidence type="ECO:0000313" key="7">
    <source>
        <dbReference type="EMBL" id="KAK8720499.1"/>
    </source>
</evidence>
<feature type="compositionally biased region" description="Basic and acidic residues" evidence="6">
    <location>
        <begin position="578"/>
        <end position="588"/>
    </location>
</feature>
<dbReference type="GO" id="GO:0000226">
    <property type="term" value="P:microtubule cytoskeleton organization"/>
    <property type="evidence" value="ECO:0007669"/>
    <property type="project" value="InterPro"/>
</dbReference>
<keyword evidence="4" id="KW-0175">Coiled coil</keyword>
<dbReference type="Pfam" id="PF05672">
    <property type="entry name" value="MAP7"/>
    <property type="match status" value="1"/>
</dbReference>
<feature type="region of interest" description="Disordered" evidence="6">
    <location>
        <begin position="803"/>
        <end position="831"/>
    </location>
</feature>
<feature type="region of interest" description="Disordered" evidence="6">
    <location>
        <begin position="671"/>
        <end position="698"/>
    </location>
</feature>
<feature type="region of interest" description="Disordered" evidence="6">
    <location>
        <begin position="108"/>
        <end position="131"/>
    </location>
</feature>
<dbReference type="Proteomes" id="UP001445076">
    <property type="component" value="Unassembled WGS sequence"/>
</dbReference>
<feature type="compositionally biased region" description="Low complexity" evidence="6">
    <location>
        <begin position="974"/>
        <end position="1050"/>
    </location>
</feature>
<feature type="region of interest" description="Disordered" evidence="6">
    <location>
        <begin position="369"/>
        <end position="395"/>
    </location>
</feature>
<feature type="compositionally biased region" description="Basic and acidic residues" evidence="6">
    <location>
        <begin position="923"/>
        <end position="936"/>
    </location>
</feature>
<feature type="region of interest" description="Disordered" evidence="6">
    <location>
        <begin position="271"/>
        <end position="350"/>
    </location>
</feature>
<feature type="compositionally biased region" description="Polar residues" evidence="6">
    <location>
        <begin position="53"/>
        <end position="62"/>
    </location>
</feature>
<dbReference type="PANTHER" id="PTHR15073">
    <property type="entry name" value="MICROTUBULE-ASSOCIATED PROTEIN"/>
    <property type="match status" value="1"/>
</dbReference>
<keyword evidence="3" id="KW-0963">Cytoplasm</keyword>
<feature type="compositionally biased region" description="Low complexity" evidence="6">
    <location>
        <begin position="440"/>
        <end position="451"/>
    </location>
</feature>
<proteinExistence type="inferred from homology"/>
<evidence type="ECO:0000256" key="3">
    <source>
        <dbReference type="ARBA" id="ARBA00022490"/>
    </source>
</evidence>
<evidence type="ECO:0000313" key="8">
    <source>
        <dbReference type="Proteomes" id="UP001445076"/>
    </source>
</evidence>
<feature type="compositionally biased region" description="Basic and acidic residues" evidence="6">
    <location>
        <begin position="291"/>
        <end position="301"/>
    </location>
</feature>
<evidence type="ECO:0000256" key="4">
    <source>
        <dbReference type="ARBA" id="ARBA00023054"/>
    </source>
</evidence>
<gene>
    <name evidence="7" type="ORF">OTU49_013280</name>
</gene>
<feature type="compositionally biased region" description="Basic and acidic residues" evidence="6">
    <location>
        <begin position="615"/>
        <end position="650"/>
    </location>
</feature>
<feature type="compositionally biased region" description="Polar residues" evidence="6">
    <location>
        <begin position="942"/>
        <end position="973"/>
    </location>
</feature>
<evidence type="ECO:0000256" key="2">
    <source>
        <dbReference type="ARBA" id="ARBA00007525"/>
    </source>
</evidence>
<name>A0AAW0VUD8_CHEQU</name>
<feature type="compositionally biased region" description="Low complexity" evidence="6">
    <location>
        <begin position="554"/>
        <end position="577"/>
    </location>
</feature>
<feature type="compositionally biased region" description="Polar residues" evidence="6">
    <location>
        <begin position="203"/>
        <end position="219"/>
    </location>
</feature>
<dbReference type="InterPro" id="IPR051483">
    <property type="entry name" value="MAP7_domain-containing"/>
</dbReference>
<feature type="compositionally biased region" description="Polar residues" evidence="6">
    <location>
        <begin position="309"/>
        <end position="324"/>
    </location>
</feature>
<feature type="region of interest" description="Disordered" evidence="6">
    <location>
        <begin position="714"/>
        <end position="757"/>
    </location>
</feature>
<feature type="region of interest" description="Disordered" evidence="6">
    <location>
        <begin position="197"/>
        <end position="219"/>
    </location>
</feature>
<comment type="similarity">
    <text evidence="2">Belongs to the MAP7 family.</text>
</comment>
<feature type="compositionally biased region" description="Polar residues" evidence="6">
    <location>
        <begin position="463"/>
        <end position="492"/>
    </location>
</feature>
<evidence type="ECO:0008006" key="9">
    <source>
        <dbReference type="Google" id="ProtNLM"/>
    </source>
</evidence>
<feature type="compositionally biased region" description="Low complexity" evidence="6">
    <location>
        <begin position="590"/>
        <end position="601"/>
    </location>
</feature>
<dbReference type="GO" id="GO:0015630">
    <property type="term" value="C:microtubule cytoskeleton"/>
    <property type="evidence" value="ECO:0007669"/>
    <property type="project" value="InterPro"/>
</dbReference>
<comment type="caution">
    <text evidence="7">The sequence shown here is derived from an EMBL/GenBank/DDBJ whole genome shotgun (WGS) entry which is preliminary data.</text>
</comment>